<dbReference type="InterPro" id="IPR036047">
    <property type="entry name" value="F-box-like_dom_sf"/>
</dbReference>
<proteinExistence type="predicted"/>
<organism evidence="1 2">
    <name type="scientific">Conidiobolus coronatus (strain ATCC 28846 / CBS 209.66 / NRRL 28638)</name>
    <name type="common">Delacroixia coronata</name>
    <dbReference type="NCBI Taxonomy" id="796925"/>
    <lineage>
        <taxon>Eukaryota</taxon>
        <taxon>Fungi</taxon>
        <taxon>Fungi incertae sedis</taxon>
        <taxon>Zoopagomycota</taxon>
        <taxon>Entomophthoromycotina</taxon>
        <taxon>Entomophthoromycetes</taxon>
        <taxon>Entomophthorales</taxon>
        <taxon>Ancylistaceae</taxon>
        <taxon>Conidiobolus</taxon>
    </lineage>
</organism>
<dbReference type="CDD" id="cd09917">
    <property type="entry name" value="F-box_SF"/>
    <property type="match status" value="1"/>
</dbReference>
<dbReference type="Proteomes" id="UP000070444">
    <property type="component" value="Unassembled WGS sequence"/>
</dbReference>
<dbReference type="EMBL" id="KQ964647">
    <property type="protein sequence ID" value="KXN67279.1"/>
    <property type="molecule type" value="Genomic_DNA"/>
</dbReference>
<protein>
    <recommendedName>
        <fullName evidence="3">F-box domain-containing protein</fullName>
    </recommendedName>
</protein>
<name>A0A137NXA7_CONC2</name>
<dbReference type="Gene3D" id="3.80.10.10">
    <property type="entry name" value="Ribonuclease Inhibitor"/>
    <property type="match status" value="1"/>
</dbReference>
<reference evidence="1 2" key="1">
    <citation type="journal article" date="2015" name="Genome Biol. Evol.">
        <title>Phylogenomic analyses indicate that early fungi evolved digesting cell walls of algal ancestors of land plants.</title>
        <authorList>
            <person name="Chang Y."/>
            <person name="Wang S."/>
            <person name="Sekimoto S."/>
            <person name="Aerts A.L."/>
            <person name="Choi C."/>
            <person name="Clum A."/>
            <person name="LaButti K.M."/>
            <person name="Lindquist E.A."/>
            <person name="Yee Ngan C."/>
            <person name="Ohm R.A."/>
            <person name="Salamov A.A."/>
            <person name="Grigoriev I.V."/>
            <person name="Spatafora J.W."/>
            <person name="Berbee M.L."/>
        </authorList>
    </citation>
    <scope>NUCLEOTIDE SEQUENCE [LARGE SCALE GENOMIC DNA]</scope>
    <source>
        <strain evidence="1 2">NRRL 28638</strain>
    </source>
</reference>
<evidence type="ECO:0000313" key="1">
    <source>
        <dbReference type="EMBL" id="KXN67279.1"/>
    </source>
</evidence>
<dbReference type="InterPro" id="IPR032675">
    <property type="entry name" value="LRR_dom_sf"/>
</dbReference>
<dbReference type="SUPFAM" id="SSF81383">
    <property type="entry name" value="F-box domain"/>
    <property type="match status" value="1"/>
</dbReference>
<evidence type="ECO:0000313" key="2">
    <source>
        <dbReference type="Proteomes" id="UP000070444"/>
    </source>
</evidence>
<dbReference type="OrthoDB" id="27842at2759"/>
<dbReference type="AlphaFoldDB" id="A0A137NXA7"/>
<feature type="non-terminal residue" evidence="1">
    <location>
        <position position="1"/>
    </location>
</feature>
<dbReference type="SUPFAM" id="SSF52047">
    <property type="entry name" value="RNI-like"/>
    <property type="match status" value="1"/>
</dbReference>
<gene>
    <name evidence="1" type="ORF">CONCODRAFT_10686</name>
</gene>
<sequence>TLSNDFWHQNFNFSEIFKYLKQEELVNFNSVCKRWNLLTNPIIHRELKLLRSDRIREKVHGKKYDSSTKVNAEAKECISNNSKFAPFVKEFELTSSLLPKIKSKLFETFNFISVLTLQDINIDQCQFLGIIDSLKLLNSLILTDIKVNNNSKDQLYTSYVQLPSSLNKLALTDIQAKNNPELFFQTINSHANLKELCVHDSENNIFLEPLYKNNASLLSFEYYGVGFENLDPLYKLIEFNSQLVNLKLYLYSFTDKLYTQIAGYLTNLEEIFLSLNTSFIIPSNMVKSSAFEKVKIFKLISIDLNYTSVKSILENCPKLEELELKGIYKSLESDLPKSLNLARPTKIKKLEINIDNIDQSLFDIILSNSPSLNELEVRLHNGWQHRLKTIWLNSKNLKKLIIWNGFKWKDGEKQFIQEFYQTGLLANASDYNINITQLSFIMFGFSDARADNFDSFKRLKSIKFLDQSCEVIKTEGVDIDLWKDYKLRISDNGEYTADVEFYKNKI</sequence>
<keyword evidence="2" id="KW-1185">Reference proteome</keyword>
<accession>A0A137NXA7</accession>
<evidence type="ECO:0008006" key="3">
    <source>
        <dbReference type="Google" id="ProtNLM"/>
    </source>
</evidence>